<proteinExistence type="predicted"/>
<accession>A0A6J7PYP9</accession>
<sequence length="163" mass="17176">MPGIENFAPERTETKSGFAGLPNSFPKAFSKSFSAPSISDWSVAGIFPLARNSRHASVVIVNPGGTGKPILTISAKFAPLPPNKSAWVRSPTENGKINECAIAFLSFFISPLASGVVESVMDQEVRSTTASHSEMRAAVTSVIGSGPKIALASPATLWSWARD</sequence>
<evidence type="ECO:0000313" key="1">
    <source>
        <dbReference type="EMBL" id="CAB5009951.1"/>
    </source>
</evidence>
<dbReference type="AlphaFoldDB" id="A0A6J7PYP9"/>
<reference evidence="1" key="1">
    <citation type="submission" date="2020-05" db="EMBL/GenBank/DDBJ databases">
        <authorList>
            <person name="Chiriac C."/>
            <person name="Salcher M."/>
            <person name="Ghai R."/>
            <person name="Kavagutti S V."/>
        </authorList>
    </citation>
    <scope>NUCLEOTIDE SEQUENCE</scope>
</reference>
<name>A0A6J7PYP9_9ZZZZ</name>
<organism evidence="1">
    <name type="scientific">freshwater metagenome</name>
    <dbReference type="NCBI Taxonomy" id="449393"/>
    <lineage>
        <taxon>unclassified sequences</taxon>
        <taxon>metagenomes</taxon>
        <taxon>ecological metagenomes</taxon>
    </lineage>
</organism>
<dbReference type="EMBL" id="CAFBPB010000137">
    <property type="protein sequence ID" value="CAB5009951.1"/>
    <property type="molecule type" value="Genomic_DNA"/>
</dbReference>
<protein>
    <submittedName>
        <fullName evidence="1">Unannotated protein</fullName>
    </submittedName>
</protein>
<gene>
    <name evidence="1" type="ORF">UFOPK4049_00974</name>
</gene>